<dbReference type="AlphaFoldDB" id="A0A940WTK2"/>
<dbReference type="InterPro" id="IPR011576">
    <property type="entry name" value="Pyridox_Oxase_N"/>
</dbReference>
<dbReference type="Proteomes" id="UP000674234">
    <property type="component" value="Unassembled WGS sequence"/>
</dbReference>
<accession>A0A940WTK2</accession>
<reference evidence="3" key="1">
    <citation type="submission" date="2021-02" db="EMBL/GenBank/DDBJ databases">
        <title>Draft genome sequence of Microbispora sp. RL4-1S isolated from rice leaves in Thailand.</title>
        <authorList>
            <person name="Muangham S."/>
            <person name="Duangmal K."/>
        </authorList>
    </citation>
    <scope>NUCLEOTIDE SEQUENCE</scope>
    <source>
        <strain evidence="3">RL4-1S</strain>
    </source>
</reference>
<dbReference type="Gene3D" id="2.30.110.10">
    <property type="entry name" value="Electron Transport, Fmn-binding Protein, Chain A"/>
    <property type="match status" value="1"/>
</dbReference>
<gene>
    <name evidence="3" type="ORF">JOL79_25650</name>
</gene>
<feature type="domain" description="Pyridoxamine 5'-phosphate oxidase N-terminal" evidence="2">
    <location>
        <begin position="4"/>
        <end position="129"/>
    </location>
</feature>
<dbReference type="InterPro" id="IPR012349">
    <property type="entry name" value="Split_barrel_FMN-bd"/>
</dbReference>
<dbReference type="PANTHER" id="PTHR35176:SF2">
    <property type="entry name" value="F420H(2)-DEPENDENT REDUCTASE RV1155"/>
    <property type="match status" value="1"/>
</dbReference>
<organism evidence="3 4">
    <name type="scientific">Microbispora oryzae</name>
    <dbReference type="NCBI Taxonomy" id="2806554"/>
    <lineage>
        <taxon>Bacteria</taxon>
        <taxon>Bacillati</taxon>
        <taxon>Actinomycetota</taxon>
        <taxon>Actinomycetes</taxon>
        <taxon>Streptosporangiales</taxon>
        <taxon>Streptosporangiaceae</taxon>
        <taxon>Microbispora</taxon>
    </lineage>
</organism>
<dbReference type="GO" id="GO:0070967">
    <property type="term" value="F:coenzyme F420 binding"/>
    <property type="evidence" value="ECO:0007669"/>
    <property type="project" value="TreeGrafter"/>
</dbReference>
<dbReference type="InterPro" id="IPR052019">
    <property type="entry name" value="F420H2_bilvrd_red/Heme_oxyg"/>
</dbReference>
<protein>
    <submittedName>
        <fullName evidence="3">PPOX class F420-dependent oxidoreductase</fullName>
    </submittedName>
</protein>
<dbReference type="InterPro" id="IPR019920">
    <property type="entry name" value="F420-binding_dom_put"/>
</dbReference>
<dbReference type="PANTHER" id="PTHR35176">
    <property type="entry name" value="HEME OXYGENASE HI_0854-RELATED"/>
    <property type="match status" value="1"/>
</dbReference>
<name>A0A940WTK2_9ACTN</name>
<evidence type="ECO:0000313" key="3">
    <source>
        <dbReference type="EMBL" id="MBP2707175.1"/>
    </source>
</evidence>
<dbReference type="EMBL" id="JAFCNB010000017">
    <property type="protein sequence ID" value="MBP2707175.1"/>
    <property type="molecule type" value="Genomic_DNA"/>
</dbReference>
<dbReference type="NCBIfam" id="TIGR03618">
    <property type="entry name" value="Rv1155_F420"/>
    <property type="match status" value="1"/>
</dbReference>
<evidence type="ECO:0000259" key="2">
    <source>
        <dbReference type="Pfam" id="PF01243"/>
    </source>
</evidence>
<evidence type="ECO:0000256" key="1">
    <source>
        <dbReference type="ARBA" id="ARBA00023002"/>
    </source>
</evidence>
<proteinExistence type="predicted"/>
<dbReference type="GO" id="GO:0016627">
    <property type="term" value="F:oxidoreductase activity, acting on the CH-CH group of donors"/>
    <property type="evidence" value="ECO:0007669"/>
    <property type="project" value="TreeGrafter"/>
</dbReference>
<dbReference type="GO" id="GO:0005829">
    <property type="term" value="C:cytosol"/>
    <property type="evidence" value="ECO:0007669"/>
    <property type="project" value="TreeGrafter"/>
</dbReference>
<keyword evidence="1" id="KW-0560">Oxidoreductase</keyword>
<keyword evidence="4" id="KW-1185">Reference proteome</keyword>
<dbReference type="RefSeq" id="WP_210158445.1">
    <property type="nucleotide sequence ID" value="NZ_JAFCNB010000017.1"/>
</dbReference>
<dbReference type="SUPFAM" id="SSF50475">
    <property type="entry name" value="FMN-binding split barrel"/>
    <property type="match status" value="1"/>
</dbReference>
<evidence type="ECO:0000313" key="4">
    <source>
        <dbReference type="Proteomes" id="UP000674234"/>
    </source>
</evidence>
<comment type="caution">
    <text evidence="3">The sequence shown here is derived from an EMBL/GenBank/DDBJ whole genome shotgun (WGS) entry which is preliminary data.</text>
</comment>
<dbReference type="Pfam" id="PF01243">
    <property type="entry name" value="PNPOx_N"/>
    <property type="match status" value="1"/>
</dbReference>
<sequence length="136" mass="15632">MDLDKAREFVRHNHHAVMATFHEDGRLQMSPVFVGVDPEGYLVISSRETAIKTKNLYKNPQVFLTVVPDAFVGPWAQIEGRAQVVSLPDAMDHLVRYYRDLNGEHPDWDEYRAAMIRDKRVIIRVEPTRAGPDFKG</sequence>